<keyword evidence="4" id="KW-0804">Transcription</keyword>
<comment type="caution">
    <text evidence="7">The sequence shown here is derived from an EMBL/GenBank/DDBJ whole genome shotgun (WGS) entry which is preliminary data.</text>
</comment>
<proteinExistence type="predicted"/>
<accession>A0ABR6XGY4</accession>
<dbReference type="SUPFAM" id="SSF48498">
    <property type="entry name" value="Tetracyclin repressor-like, C-terminal domain"/>
    <property type="match status" value="1"/>
</dbReference>
<dbReference type="PRINTS" id="PR00455">
    <property type="entry name" value="HTHTETR"/>
</dbReference>
<dbReference type="InterPro" id="IPR036271">
    <property type="entry name" value="Tet_transcr_reg_TetR-rel_C_sf"/>
</dbReference>
<keyword evidence="1" id="KW-0678">Repressor</keyword>
<dbReference type="InterPro" id="IPR001647">
    <property type="entry name" value="HTH_TetR"/>
</dbReference>
<evidence type="ECO:0000256" key="4">
    <source>
        <dbReference type="ARBA" id="ARBA00023163"/>
    </source>
</evidence>
<dbReference type="Proteomes" id="UP000637632">
    <property type="component" value="Unassembled WGS sequence"/>
</dbReference>
<keyword evidence="2" id="KW-0805">Transcription regulation</keyword>
<dbReference type="InterPro" id="IPR050624">
    <property type="entry name" value="HTH-type_Tx_Regulator"/>
</dbReference>
<dbReference type="EMBL" id="JACOFT010000004">
    <property type="protein sequence ID" value="MBC3812111.1"/>
    <property type="molecule type" value="Genomic_DNA"/>
</dbReference>
<evidence type="ECO:0000256" key="1">
    <source>
        <dbReference type="ARBA" id="ARBA00022491"/>
    </source>
</evidence>
<dbReference type="PANTHER" id="PTHR43479:SF11">
    <property type="entry name" value="ACREF_ENVCD OPERON REPRESSOR-RELATED"/>
    <property type="match status" value="1"/>
</dbReference>
<reference evidence="7 8" key="1">
    <citation type="submission" date="2020-08" db="EMBL/GenBank/DDBJ databases">
        <title>Novel species isolated from subtropical streams in China.</title>
        <authorList>
            <person name="Lu H."/>
        </authorList>
    </citation>
    <scope>NUCLEOTIDE SEQUENCE [LARGE SCALE GENOMIC DNA]</scope>
    <source>
        <strain evidence="7 8">CCTCC AB 2015119</strain>
    </source>
</reference>
<evidence type="ECO:0000259" key="6">
    <source>
        <dbReference type="PROSITE" id="PS50977"/>
    </source>
</evidence>
<evidence type="ECO:0000256" key="3">
    <source>
        <dbReference type="ARBA" id="ARBA00023125"/>
    </source>
</evidence>
<evidence type="ECO:0000313" key="8">
    <source>
        <dbReference type="Proteomes" id="UP000637632"/>
    </source>
</evidence>
<evidence type="ECO:0000256" key="2">
    <source>
        <dbReference type="ARBA" id="ARBA00023015"/>
    </source>
</evidence>
<dbReference type="Pfam" id="PF00440">
    <property type="entry name" value="TetR_N"/>
    <property type="match status" value="1"/>
</dbReference>
<feature type="domain" description="HTH tetR-type" evidence="6">
    <location>
        <begin position="32"/>
        <end position="92"/>
    </location>
</feature>
<dbReference type="Gene3D" id="1.10.357.10">
    <property type="entry name" value="Tetracycline Repressor, domain 2"/>
    <property type="match status" value="1"/>
</dbReference>
<dbReference type="InterPro" id="IPR013572">
    <property type="entry name" value="Tscrpt_reg_MAATS_C"/>
</dbReference>
<feature type="DNA-binding region" description="H-T-H motif" evidence="5">
    <location>
        <begin position="55"/>
        <end position="74"/>
    </location>
</feature>
<gene>
    <name evidence="7" type="ORF">H8K26_11710</name>
</gene>
<dbReference type="PANTHER" id="PTHR43479">
    <property type="entry name" value="ACREF/ENVCD OPERON REPRESSOR-RELATED"/>
    <property type="match status" value="1"/>
</dbReference>
<dbReference type="InterPro" id="IPR009057">
    <property type="entry name" value="Homeodomain-like_sf"/>
</dbReference>
<dbReference type="Pfam" id="PF08361">
    <property type="entry name" value="TetR_C_2"/>
    <property type="match status" value="1"/>
</dbReference>
<evidence type="ECO:0000313" key="7">
    <source>
        <dbReference type="EMBL" id="MBC3812111.1"/>
    </source>
</evidence>
<dbReference type="SUPFAM" id="SSF46689">
    <property type="entry name" value="Homeodomain-like"/>
    <property type="match status" value="1"/>
</dbReference>
<protein>
    <submittedName>
        <fullName evidence="7">TetR family transcriptional regulator</fullName>
    </submittedName>
</protein>
<keyword evidence="8" id="KW-1185">Reference proteome</keyword>
<dbReference type="RefSeq" id="WP_190479747.1">
    <property type="nucleotide sequence ID" value="NZ_JACOFT010000004.1"/>
</dbReference>
<organism evidence="7 8">
    <name type="scientific">Undibacterium aquatile</name>
    <dbReference type="NCBI Taxonomy" id="1537398"/>
    <lineage>
        <taxon>Bacteria</taxon>
        <taxon>Pseudomonadati</taxon>
        <taxon>Pseudomonadota</taxon>
        <taxon>Betaproteobacteria</taxon>
        <taxon>Burkholderiales</taxon>
        <taxon>Oxalobacteraceae</taxon>
        <taxon>Undibacterium</taxon>
    </lineage>
</organism>
<sequence>MISALPVTFGDRAADMDLARKIMARKTKEEAQETHTALLNAAEDVFSTKGVTNTTLNDVACAAGMTRGAIYWHFKDKNALFQAMCDRAFLPMEALLNEISDAPQKDPIAALRQLNIHFLKLVSSDSRQRKVFDIIFHRSEKNVDLPYFETEKEKRTECLNKVQVIIDNAVASGQLPPETDTWIAMHANHSFLVGLIGEWLEDPNAYCINTHAEDMVDMFLSGLMTRPPLKKNPPSA</sequence>
<evidence type="ECO:0000256" key="5">
    <source>
        <dbReference type="PROSITE-ProRule" id="PRU00335"/>
    </source>
</evidence>
<keyword evidence="3 5" id="KW-0238">DNA-binding</keyword>
<dbReference type="PROSITE" id="PS50977">
    <property type="entry name" value="HTH_TETR_2"/>
    <property type="match status" value="1"/>
</dbReference>
<name>A0ABR6XGY4_9BURK</name>